<dbReference type="EMBL" id="UINC01026602">
    <property type="protein sequence ID" value="SVB04342.1"/>
    <property type="molecule type" value="Genomic_DNA"/>
</dbReference>
<evidence type="ECO:0000313" key="1">
    <source>
        <dbReference type="EMBL" id="SVB04342.1"/>
    </source>
</evidence>
<dbReference type="AlphaFoldDB" id="A0A382ATE6"/>
<reference evidence="1" key="1">
    <citation type="submission" date="2018-05" db="EMBL/GenBank/DDBJ databases">
        <authorList>
            <person name="Lanie J.A."/>
            <person name="Ng W.-L."/>
            <person name="Kazmierczak K.M."/>
            <person name="Andrzejewski T.M."/>
            <person name="Davidsen T.M."/>
            <person name="Wayne K.J."/>
            <person name="Tettelin H."/>
            <person name="Glass J.I."/>
            <person name="Rusch D."/>
            <person name="Podicherti R."/>
            <person name="Tsui H.-C.T."/>
            <person name="Winkler M.E."/>
        </authorList>
    </citation>
    <scope>NUCLEOTIDE SEQUENCE</scope>
</reference>
<proteinExistence type="predicted"/>
<name>A0A382ATE6_9ZZZZ</name>
<gene>
    <name evidence="1" type="ORF">METZ01_LOCUS157196</name>
</gene>
<sequence length="43" mass="4975">MMRSFYLLNSSIIFKEKLKNKAGSVITKKQSKKISNNIKKSKN</sequence>
<organism evidence="1">
    <name type="scientific">marine metagenome</name>
    <dbReference type="NCBI Taxonomy" id="408172"/>
    <lineage>
        <taxon>unclassified sequences</taxon>
        <taxon>metagenomes</taxon>
        <taxon>ecological metagenomes</taxon>
    </lineage>
</organism>
<protein>
    <submittedName>
        <fullName evidence="1">Uncharacterized protein</fullName>
    </submittedName>
</protein>
<accession>A0A382ATE6</accession>